<reference evidence="1 5" key="1">
    <citation type="submission" date="2015-03" db="EMBL/GenBank/DDBJ databases">
        <authorList>
            <person name="Murphy D."/>
        </authorList>
    </citation>
    <scope>NUCLEOTIDE SEQUENCE [LARGE SCALE GENOMIC DNA]</scope>
    <source>
        <strain evidence="1 5">D16</strain>
    </source>
</reference>
<gene>
    <name evidence="2" type="ORF">ACT17_25345</name>
    <name evidence="3" type="ORF">AWB98_29760</name>
    <name evidence="1" type="ORF">BN970_03216</name>
</gene>
<reference evidence="3 6" key="3">
    <citation type="submission" date="2016-01" db="EMBL/GenBank/DDBJ databases">
        <title>The new phylogeny of the genus Mycobacterium.</title>
        <authorList>
            <person name="Tarcisio F."/>
            <person name="Conor M."/>
            <person name="Antonella G."/>
            <person name="Elisabetta G."/>
            <person name="Giulia F.S."/>
            <person name="Sara T."/>
            <person name="Anna F."/>
            <person name="Clotilde B."/>
            <person name="Roberto B."/>
            <person name="Veronica D.S."/>
            <person name="Fabio R."/>
            <person name="Monica P."/>
            <person name="Olivier J."/>
            <person name="Enrico T."/>
            <person name="Nicola S."/>
        </authorList>
    </citation>
    <scope>NUCLEOTIDE SEQUENCE [LARGE SCALE GENOMIC DNA]</scope>
    <source>
        <strain evidence="3 6">CCUG 50187</strain>
    </source>
</reference>
<organism evidence="2 4">
    <name type="scientific">Mycolicibacterium conceptionense</name>
    <dbReference type="NCBI Taxonomy" id="451644"/>
    <lineage>
        <taxon>Bacteria</taxon>
        <taxon>Bacillati</taxon>
        <taxon>Actinomycetota</taxon>
        <taxon>Actinomycetes</taxon>
        <taxon>Mycobacteriales</taxon>
        <taxon>Mycobacteriaceae</taxon>
        <taxon>Mycolicibacterium</taxon>
    </lineage>
</organism>
<reference evidence="2 4" key="2">
    <citation type="submission" date="2015-06" db="EMBL/GenBank/DDBJ databases">
        <title>Genome sequence of Mycobacterium conceptionense strain MLE.</title>
        <authorList>
            <person name="Greninger A.L."/>
            <person name="Cunningham G."/>
            <person name="Chiu C.Y."/>
            <person name="Miller S."/>
        </authorList>
    </citation>
    <scope>NUCLEOTIDE SEQUENCE [LARGE SCALE GENOMIC DNA]</scope>
    <source>
        <strain evidence="2 4">MLE</strain>
    </source>
</reference>
<evidence type="ECO:0000313" key="4">
    <source>
        <dbReference type="Proteomes" id="UP000037594"/>
    </source>
</evidence>
<dbReference type="EMBL" id="LFOD01000031">
    <property type="protein sequence ID" value="KMV15370.1"/>
    <property type="molecule type" value="Genomic_DNA"/>
</dbReference>
<dbReference type="Proteomes" id="UP000193811">
    <property type="component" value="Unassembled WGS sequence"/>
</dbReference>
<keyword evidence="6" id="KW-1185">Reference proteome</keyword>
<dbReference type="AlphaFoldDB" id="A0A0J8U4I6"/>
<evidence type="ECO:0000313" key="2">
    <source>
        <dbReference type="EMBL" id="KMV15370.1"/>
    </source>
</evidence>
<dbReference type="Proteomes" id="UP000037594">
    <property type="component" value="Unassembled WGS sequence"/>
</dbReference>
<dbReference type="PATRIC" id="fig|451644.5.peg.5221"/>
<dbReference type="EMBL" id="CTEF01000002">
    <property type="protein sequence ID" value="CQD15397.1"/>
    <property type="molecule type" value="Genomic_DNA"/>
</dbReference>
<protein>
    <submittedName>
        <fullName evidence="2">Uncharacterized protein</fullName>
    </submittedName>
</protein>
<evidence type="ECO:0000313" key="6">
    <source>
        <dbReference type="Proteomes" id="UP000193811"/>
    </source>
</evidence>
<proteinExistence type="predicted"/>
<accession>A0A0J8U4I6</accession>
<name>A0A0J8U4I6_9MYCO</name>
<evidence type="ECO:0000313" key="5">
    <source>
        <dbReference type="Proteomes" id="UP000182227"/>
    </source>
</evidence>
<dbReference type="Proteomes" id="UP000182227">
    <property type="component" value="Unassembled WGS sequence"/>
</dbReference>
<evidence type="ECO:0000313" key="1">
    <source>
        <dbReference type="EMBL" id="CQD15397.1"/>
    </source>
</evidence>
<evidence type="ECO:0000313" key="3">
    <source>
        <dbReference type="EMBL" id="ORV20120.1"/>
    </source>
</evidence>
<sequence length="189" mass="20320">MKRWAAALVVVLTVALAIIWLTNREAEQPVPQSVPTHLGPDGVPDFAAYPAVDPAQYTLREGEGFPVQGFRTPDGFVCMTTQHRAMYALDCRGPFVGAPDDANLAHLFSYGTTNGAIPMSFSRTEEPLSPVDGLTEDEAPTLPAGRRFEAGNATCVHTDDILLACRMADSWRGSGFVATSTKTTSFGRT</sequence>
<dbReference type="RefSeq" id="WP_019347197.1">
    <property type="nucleotide sequence ID" value="NZ_AGSZ01000506.1"/>
</dbReference>
<dbReference type="EMBL" id="LQOP01000036">
    <property type="protein sequence ID" value="ORV20120.1"/>
    <property type="molecule type" value="Genomic_DNA"/>
</dbReference>
<dbReference type="GeneID" id="44300143"/>
<dbReference type="OrthoDB" id="4714741at2"/>